<keyword evidence="2" id="KW-1185">Reference proteome</keyword>
<comment type="caution">
    <text evidence="1">The sequence shown here is derived from an EMBL/GenBank/DDBJ whole genome shotgun (WGS) entry which is preliminary data.</text>
</comment>
<protein>
    <submittedName>
        <fullName evidence="1">Uncharacterized protein</fullName>
    </submittedName>
</protein>
<reference evidence="1 2" key="1">
    <citation type="submission" date="2022-10" db="EMBL/GenBank/DDBJ databases">
        <title>Kaistella sp. BT-6-1-3.</title>
        <authorList>
            <person name="Ai J."/>
            <person name="Deng Z."/>
        </authorList>
    </citation>
    <scope>NUCLEOTIDE SEQUENCE [LARGE SCALE GENOMIC DNA]</scope>
    <source>
        <strain evidence="1 2">BT6-1-3</strain>
    </source>
</reference>
<dbReference type="EMBL" id="JAPCHZ010000005">
    <property type="protein sequence ID" value="MCW4452427.1"/>
    <property type="molecule type" value="Genomic_DNA"/>
</dbReference>
<gene>
    <name evidence="1" type="ORF">OK344_09420</name>
</gene>
<evidence type="ECO:0000313" key="1">
    <source>
        <dbReference type="EMBL" id="MCW4452427.1"/>
    </source>
</evidence>
<dbReference type="Proteomes" id="UP001209107">
    <property type="component" value="Unassembled WGS sequence"/>
</dbReference>
<proteinExistence type="predicted"/>
<name>A0ABT3JNS5_9FLAO</name>
<evidence type="ECO:0000313" key="2">
    <source>
        <dbReference type="Proteomes" id="UP001209107"/>
    </source>
</evidence>
<organism evidence="1 2">
    <name type="scientific">Kaistella yananensis</name>
    <dbReference type="NCBI Taxonomy" id="2989820"/>
    <lineage>
        <taxon>Bacteria</taxon>
        <taxon>Pseudomonadati</taxon>
        <taxon>Bacteroidota</taxon>
        <taxon>Flavobacteriia</taxon>
        <taxon>Flavobacteriales</taxon>
        <taxon>Weeksellaceae</taxon>
        <taxon>Chryseobacterium group</taxon>
        <taxon>Kaistella</taxon>
    </lineage>
</organism>
<accession>A0ABT3JNS5</accession>
<sequence length="87" mass="9647">MRNKIYIGYLQHDSFLHSIAACMAGTALLELKKLLTLLINSFVLYLAGVIADHLPNAVLENPGRDIAAGFVERCAFVKTFHSEPSRM</sequence>
<dbReference type="RefSeq" id="WP_265144552.1">
    <property type="nucleotide sequence ID" value="NZ_JAPCHZ010000005.1"/>
</dbReference>